<keyword evidence="1" id="KW-0472">Membrane</keyword>
<gene>
    <name evidence="2" type="ORF">C2I19_16000</name>
</gene>
<feature type="transmembrane region" description="Helical" evidence="1">
    <location>
        <begin position="279"/>
        <end position="300"/>
    </location>
</feature>
<dbReference type="EMBL" id="PQWB01000080">
    <property type="protein sequence ID" value="POZ60980.1"/>
    <property type="molecule type" value="Genomic_DNA"/>
</dbReference>
<feature type="transmembrane region" description="Helical" evidence="1">
    <location>
        <begin position="151"/>
        <end position="172"/>
    </location>
</feature>
<evidence type="ECO:0000256" key="1">
    <source>
        <dbReference type="SAM" id="Phobius"/>
    </source>
</evidence>
<dbReference type="AlphaFoldDB" id="A0A2S5DD09"/>
<feature type="transmembrane region" description="Helical" evidence="1">
    <location>
        <begin position="117"/>
        <end position="139"/>
    </location>
</feature>
<name>A0A2S5DD09_9NEIS</name>
<feature type="transmembrane region" description="Helical" evidence="1">
    <location>
        <begin position="92"/>
        <end position="111"/>
    </location>
</feature>
<feature type="transmembrane region" description="Helical" evidence="1">
    <location>
        <begin position="312"/>
        <end position="339"/>
    </location>
</feature>
<evidence type="ECO:0000313" key="2">
    <source>
        <dbReference type="EMBL" id="POZ60980.1"/>
    </source>
</evidence>
<dbReference type="Proteomes" id="UP000237082">
    <property type="component" value="Unassembled WGS sequence"/>
</dbReference>
<dbReference type="RefSeq" id="WP_103903664.1">
    <property type="nucleotide sequence ID" value="NZ_PQWB01000080.1"/>
</dbReference>
<keyword evidence="3" id="KW-1185">Reference proteome</keyword>
<dbReference type="OrthoDB" id="5295665at2"/>
<feature type="transmembrane region" description="Helical" evidence="1">
    <location>
        <begin position="184"/>
        <end position="211"/>
    </location>
</feature>
<feature type="transmembrane region" description="Helical" evidence="1">
    <location>
        <begin position="223"/>
        <end position="242"/>
    </location>
</feature>
<protein>
    <submittedName>
        <fullName evidence="2">Uncharacterized protein</fullName>
    </submittedName>
</protein>
<feature type="transmembrane region" description="Helical" evidence="1">
    <location>
        <begin position="54"/>
        <end position="80"/>
    </location>
</feature>
<evidence type="ECO:0000313" key="3">
    <source>
        <dbReference type="Proteomes" id="UP000237082"/>
    </source>
</evidence>
<sequence>MMQGMPSYDRAPPPSLPLPFLLAAPVWLGLAGAALLLADGGAPQRFDPALLAAAHLLALGVLGNAMCGAALQILAVVAGVSYTRPRRLLHGLFWPLQLGCGALALAFLNGFSRPAFLAAGICLAWTLLGLASLGLAGLWRSPARDASSRGIAAALACLILVVALGLTLAGTVADSWPLPWLRLLNLHILFALGGWLLGLIMAVAITVVPMFQITPAYPARWQRFAAATWLAALALAAIGLWLECWPLTLPACALATAFAWHTGRLQARSRRPQDIGRRFWQCAMAALVLALAAALAQLAGWDAEGLPEAAGWLALFGLGGGAVLGMWYKILPFLLWLDLQKRAPRGRRAPSTLQLLPESAHSRCLALYLIALGLGTAAAAGGAPTAAPAIALLALAACWAWDGSAAMRRYRACRRAWTDSPAQLGAATP</sequence>
<feature type="transmembrane region" description="Helical" evidence="1">
    <location>
        <begin position="360"/>
        <end position="380"/>
    </location>
</feature>
<keyword evidence="1" id="KW-1133">Transmembrane helix</keyword>
<organism evidence="2 3">
    <name type="scientific">Chromobacterium alticapitis</name>
    <dbReference type="NCBI Taxonomy" id="2073169"/>
    <lineage>
        <taxon>Bacteria</taxon>
        <taxon>Pseudomonadati</taxon>
        <taxon>Pseudomonadota</taxon>
        <taxon>Betaproteobacteria</taxon>
        <taxon>Neisseriales</taxon>
        <taxon>Chromobacteriaceae</taxon>
        <taxon>Chromobacterium</taxon>
    </lineage>
</organism>
<reference evidence="3" key="1">
    <citation type="submission" date="2018-02" db="EMBL/GenBank/DDBJ databases">
        <authorList>
            <person name="O'Hara-Hanley K."/>
            <person name="Soby S."/>
        </authorList>
    </citation>
    <scope>NUCLEOTIDE SEQUENCE [LARGE SCALE GENOMIC DNA]</scope>
    <source>
        <strain evidence="3">MWU14-2602</strain>
    </source>
</reference>
<accession>A0A2S5DD09</accession>
<comment type="caution">
    <text evidence="2">The sequence shown here is derived from an EMBL/GenBank/DDBJ whole genome shotgun (WGS) entry which is preliminary data.</text>
</comment>
<proteinExistence type="predicted"/>
<feature type="transmembrane region" description="Helical" evidence="1">
    <location>
        <begin position="248"/>
        <end position="267"/>
    </location>
</feature>
<feature type="transmembrane region" description="Helical" evidence="1">
    <location>
        <begin position="386"/>
        <end position="405"/>
    </location>
</feature>
<keyword evidence="1" id="KW-0812">Transmembrane</keyword>